<protein>
    <submittedName>
        <fullName evidence="9">Uncharacterized protein</fullName>
    </submittedName>
</protein>
<keyword evidence="8" id="KW-0472">Membrane</keyword>
<proteinExistence type="inferred from homology"/>
<evidence type="ECO:0000256" key="2">
    <source>
        <dbReference type="ARBA" id="ARBA00010261"/>
    </source>
</evidence>
<evidence type="ECO:0000256" key="6">
    <source>
        <dbReference type="ARBA" id="ARBA00022982"/>
    </source>
</evidence>
<dbReference type="EMBL" id="SDOX01000016">
    <property type="protein sequence ID" value="TFJ85044.1"/>
    <property type="molecule type" value="Genomic_DNA"/>
</dbReference>
<keyword evidence="5" id="KW-0999">Mitochondrion inner membrane</keyword>
<evidence type="ECO:0000256" key="3">
    <source>
        <dbReference type="ARBA" id="ARBA00022448"/>
    </source>
</evidence>
<reference evidence="9 10" key="1">
    <citation type="submission" date="2019-01" db="EMBL/GenBank/DDBJ databases">
        <title>Nuclear Genome Assembly of the Microalgal Biofuel strain Nannochloropsis salina CCMP1776.</title>
        <authorList>
            <person name="Hovde B."/>
        </authorList>
    </citation>
    <scope>NUCLEOTIDE SEQUENCE [LARGE SCALE GENOMIC DNA]</scope>
    <source>
        <strain evidence="9 10">CCMP1776</strain>
    </source>
</reference>
<comment type="similarity">
    <text evidence="2">Belongs to the complex I NDUFA5 subunit family.</text>
</comment>
<accession>A0A4D9D231</accession>
<dbReference type="GO" id="GO:0022904">
    <property type="term" value="P:respiratory electron transport chain"/>
    <property type="evidence" value="ECO:0007669"/>
    <property type="project" value="InterPro"/>
</dbReference>
<keyword evidence="10" id="KW-1185">Reference proteome</keyword>
<dbReference type="PANTHER" id="PTHR12653">
    <property type="entry name" value="NADH-UBIQUINONE OXIDOREDUCTASE 13 KD-B SUBUNIT"/>
    <property type="match status" value="1"/>
</dbReference>
<comment type="caution">
    <text evidence="9">The sequence shown here is derived from an EMBL/GenBank/DDBJ whole genome shotgun (WGS) entry which is preliminary data.</text>
</comment>
<dbReference type="Proteomes" id="UP000355283">
    <property type="component" value="Unassembled WGS sequence"/>
</dbReference>
<dbReference type="OrthoDB" id="286811at2759"/>
<evidence type="ECO:0000256" key="4">
    <source>
        <dbReference type="ARBA" id="ARBA00022660"/>
    </source>
</evidence>
<keyword evidence="6" id="KW-0249">Electron transport</keyword>
<organism evidence="9 10">
    <name type="scientific">Nannochloropsis salina CCMP1776</name>
    <dbReference type="NCBI Taxonomy" id="1027361"/>
    <lineage>
        <taxon>Eukaryota</taxon>
        <taxon>Sar</taxon>
        <taxon>Stramenopiles</taxon>
        <taxon>Ochrophyta</taxon>
        <taxon>Eustigmatophyceae</taxon>
        <taxon>Eustigmatales</taxon>
        <taxon>Monodopsidaceae</taxon>
        <taxon>Microchloropsis</taxon>
        <taxon>Microchloropsis salina</taxon>
    </lineage>
</organism>
<keyword evidence="4" id="KW-0679">Respiratory chain</keyword>
<evidence type="ECO:0000256" key="1">
    <source>
        <dbReference type="ARBA" id="ARBA00004443"/>
    </source>
</evidence>
<dbReference type="GO" id="GO:0005743">
    <property type="term" value="C:mitochondrial inner membrane"/>
    <property type="evidence" value="ECO:0007669"/>
    <property type="project" value="UniProtKB-SubCell"/>
</dbReference>
<name>A0A4D9D231_9STRA</name>
<keyword evidence="7" id="KW-0496">Mitochondrion</keyword>
<dbReference type="InterPro" id="IPR006806">
    <property type="entry name" value="NDUFA5"/>
</dbReference>
<evidence type="ECO:0000256" key="5">
    <source>
        <dbReference type="ARBA" id="ARBA00022792"/>
    </source>
</evidence>
<dbReference type="AlphaFoldDB" id="A0A4D9D231"/>
<dbReference type="Pfam" id="PF04716">
    <property type="entry name" value="ETC_C1_NDUFA5"/>
    <property type="match status" value="1"/>
</dbReference>
<comment type="subcellular location">
    <subcellularLocation>
        <location evidence="1">Mitochondrion inner membrane</location>
        <topology evidence="1">Peripheral membrane protein</topology>
        <orientation evidence="1">Matrix side</orientation>
    </subcellularLocation>
</comment>
<evidence type="ECO:0000313" key="9">
    <source>
        <dbReference type="EMBL" id="TFJ85044.1"/>
    </source>
</evidence>
<dbReference type="PANTHER" id="PTHR12653:SF0">
    <property type="entry name" value="NADH DEHYDROGENASE [UBIQUINONE] 1 ALPHA SUBCOMPLEX SUBUNIT 5"/>
    <property type="match status" value="1"/>
</dbReference>
<evidence type="ECO:0000313" key="10">
    <source>
        <dbReference type="Proteomes" id="UP000355283"/>
    </source>
</evidence>
<sequence>MSSHLLATARLCCRRGGNVRPVYGWHMTAGGPQAALAASIGARASYHKTATGPVGLAVNPNAREDFIKQQKEILEKIERFPPEAEYRKVLTSIASYRLAKAEEIEDPRALEEALDDGQLEELLVQGENELMLMEDYKEWKYWETEEVKAAFRD</sequence>
<evidence type="ECO:0000256" key="8">
    <source>
        <dbReference type="ARBA" id="ARBA00023136"/>
    </source>
</evidence>
<gene>
    <name evidence="9" type="ORF">NSK_003468</name>
</gene>
<keyword evidence="3" id="KW-0813">Transport</keyword>
<evidence type="ECO:0000256" key="7">
    <source>
        <dbReference type="ARBA" id="ARBA00023128"/>
    </source>
</evidence>